<keyword evidence="2" id="KW-1185">Reference proteome</keyword>
<sequence length="751" mass="84300">MAFWELFLGIPINDIVVQRILEKEIPLFLSKDRDSCLRDQKVVQKRFKTGKEPILSCLCRCGFYISDDNKKCKNQIQFLEEEYPSLQYYIAEIKSSNDKEALCNFWGSYCDTFTSHSDALSNEASGNSRWSQRLQLRSTARLSTAIDGICNELKPLKVGEQIVKVTTTTERIIQRSMNTSTTTLTSTRRCKPTKCATEGEGDEEEHVKPSGGVKIGVGSMMRNMQKVIEPKKRNLARAVAVPRAVKRDGAAQDEIEEELLLALIVKDKYNNDGNCKDELEKYCKGLSGAKVDHGKVHEKLKGLCEKPEDKCKDLKTKVKPKCDTLKNKLLTVLGSLNDKDCAENGRQCLFLEGACPGDLKENCNKLRNKCYQNKRDEVAEEVLLRALGDGSLKNSKDNKCGEQLKKICKKLSDKSNELALSCSDATKTCQNLEKTIAEKCKTLKEAIGKMQDPPTNETCLSLLEQCHFYGSNCENQEELKCEELETKCSGKGFTFTPPGTPFNPIKPPITLAEQIGLKALYEKAAKDGVHIGSALTQDVFNLLALLTPTTGNNIEDECKTMLDKNCKDLKTHPILGSLCTNDTTDKASQEGKDVCTALKNKLNDLPEKIKSSIQGAENILQWHQLSDQLREGECTRMLSKCFYFELHDKNNVLEKPCANVRVACYKRGLGAAANALLEEHLRGKFNDTDDKHEEFLAALVGECQKLKTKGELGNDELLSRCLQPLSTIENITLYYYIYYILLHIIYIINIY</sequence>
<reference evidence="1 2" key="1">
    <citation type="journal article" date="2021" name="Commun. Biol.">
        <title>Genomic insights into the host specific adaptation of the Pneumocystis genus.</title>
        <authorList>
            <person name="Cisse O.H."/>
            <person name="Ma L."/>
            <person name="Dekker J.P."/>
            <person name="Khil P.P."/>
            <person name="Youn J.-H."/>
            <person name="Brenchley J.M."/>
            <person name="Blair R."/>
            <person name="Pahar B."/>
            <person name="Chabe M."/>
            <person name="Van Rompay K.K.A."/>
            <person name="Keesler R."/>
            <person name="Sukura A."/>
            <person name="Hirsch V."/>
            <person name="Kutty G."/>
            <person name="Liu Y."/>
            <person name="Peng L."/>
            <person name="Chen J."/>
            <person name="Song J."/>
            <person name="Weissenbacher-Lang C."/>
            <person name="Xu J."/>
            <person name="Upham N.S."/>
            <person name="Stajich J.E."/>
            <person name="Cuomo C.A."/>
            <person name="Cushion M.T."/>
            <person name="Kovacs J.A."/>
        </authorList>
    </citation>
    <scope>NUCLEOTIDE SEQUENCE [LARGE SCALE GENOMIC DNA]</scope>
    <source>
        <strain evidence="1 2">RABM</strain>
    </source>
</reference>
<organism evidence="1 2">
    <name type="scientific">Pneumocystis oryctolagi</name>
    <dbReference type="NCBI Taxonomy" id="42067"/>
    <lineage>
        <taxon>Eukaryota</taxon>
        <taxon>Fungi</taxon>
        <taxon>Dikarya</taxon>
        <taxon>Ascomycota</taxon>
        <taxon>Taphrinomycotina</taxon>
        <taxon>Pneumocystomycetes</taxon>
        <taxon>Pneumocystaceae</taxon>
        <taxon>Pneumocystis</taxon>
    </lineage>
</organism>
<name>A0ACB7CDL5_9ASCO</name>
<gene>
    <name evidence="1" type="ORF">PORY_001207</name>
</gene>
<dbReference type="EMBL" id="JABTEG010000003">
    <property type="protein sequence ID" value="KAG4305651.1"/>
    <property type="molecule type" value="Genomic_DNA"/>
</dbReference>
<comment type="caution">
    <text evidence="1">The sequence shown here is derived from an EMBL/GenBank/DDBJ whole genome shotgun (WGS) entry which is preliminary data.</text>
</comment>
<proteinExistence type="predicted"/>
<evidence type="ECO:0000313" key="1">
    <source>
        <dbReference type="EMBL" id="KAG4305651.1"/>
    </source>
</evidence>
<dbReference type="Proteomes" id="UP000768646">
    <property type="component" value="Unassembled WGS sequence"/>
</dbReference>
<protein>
    <submittedName>
        <fullName evidence="1">Uncharacterized protein</fullName>
    </submittedName>
</protein>
<evidence type="ECO:0000313" key="2">
    <source>
        <dbReference type="Proteomes" id="UP000768646"/>
    </source>
</evidence>
<accession>A0ACB7CDL5</accession>